<comment type="caution">
    <text evidence="2">The sequence shown here is derived from an EMBL/GenBank/DDBJ whole genome shotgun (WGS) entry which is preliminary data.</text>
</comment>
<dbReference type="EMBL" id="RAPK01000006">
    <property type="protein sequence ID" value="RKD76105.1"/>
    <property type="molecule type" value="Genomic_DNA"/>
</dbReference>
<keyword evidence="1" id="KW-0732">Signal</keyword>
<dbReference type="PROSITE" id="PS51257">
    <property type="entry name" value="PROKAR_LIPOPROTEIN"/>
    <property type="match status" value="1"/>
</dbReference>
<dbReference type="OrthoDB" id="2864505at2"/>
<accession>A0A419V7R4</accession>
<keyword evidence="3" id="KW-1185">Reference proteome</keyword>
<feature type="chain" id="PRO_5039626631" description="Lipoprotein" evidence="1">
    <location>
        <begin position="19"/>
        <end position="124"/>
    </location>
</feature>
<evidence type="ECO:0008006" key="4">
    <source>
        <dbReference type="Google" id="ProtNLM"/>
    </source>
</evidence>
<feature type="signal peptide" evidence="1">
    <location>
        <begin position="1"/>
        <end position="18"/>
    </location>
</feature>
<dbReference type="RefSeq" id="WP_120191523.1">
    <property type="nucleotide sequence ID" value="NZ_RAPK01000006.1"/>
</dbReference>
<sequence length="124" mass="13399">MKYCAYIFFLLSISALLAGCGTETKPSALLDEAPGSPSFFLFSNEENMKEEKPFYDALLTYSNACGEAGGAAVEILSQSAGMDSDTAFFLFADQDGEMSYDGEADAESIYTFMEKQAPCPSNNK</sequence>
<evidence type="ECO:0000256" key="1">
    <source>
        <dbReference type="SAM" id="SignalP"/>
    </source>
</evidence>
<evidence type="ECO:0000313" key="3">
    <source>
        <dbReference type="Proteomes" id="UP000285120"/>
    </source>
</evidence>
<dbReference type="AlphaFoldDB" id="A0A419V7R4"/>
<evidence type="ECO:0000313" key="2">
    <source>
        <dbReference type="EMBL" id="RKD76105.1"/>
    </source>
</evidence>
<protein>
    <recommendedName>
        <fullName evidence="4">Lipoprotein</fullName>
    </recommendedName>
</protein>
<gene>
    <name evidence="2" type="ORF">ATL39_0317</name>
</gene>
<organism evidence="2 3">
    <name type="scientific">Sinobaca qinghaiensis</name>
    <dbReference type="NCBI Taxonomy" id="342944"/>
    <lineage>
        <taxon>Bacteria</taxon>
        <taxon>Bacillati</taxon>
        <taxon>Bacillota</taxon>
        <taxon>Bacilli</taxon>
        <taxon>Bacillales</taxon>
        <taxon>Sporolactobacillaceae</taxon>
        <taxon>Sinobaca</taxon>
    </lineage>
</organism>
<reference evidence="2 3" key="1">
    <citation type="submission" date="2018-09" db="EMBL/GenBank/DDBJ databases">
        <title>Genomic Encyclopedia of Archaeal and Bacterial Type Strains, Phase II (KMG-II): from individual species to whole genera.</title>
        <authorList>
            <person name="Goeker M."/>
        </authorList>
    </citation>
    <scope>NUCLEOTIDE SEQUENCE [LARGE SCALE GENOMIC DNA]</scope>
    <source>
        <strain evidence="2 3">DSM 17008</strain>
    </source>
</reference>
<proteinExistence type="predicted"/>
<name>A0A419V7R4_9BACL</name>
<dbReference type="Proteomes" id="UP000285120">
    <property type="component" value="Unassembled WGS sequence"/>
</dbReference>